<dbReference type="Pfam" id="PF00289">
    <property type="entry name" value="Biotin_carb_N"/>
    <property type="match status" value="1"/>
</dbReference>
<dbReference type="InterPro" id="IPR011761">
    <property type="entry name" value="ATP-grasp"/>
</dbReference>
<dbReference type="InterPro" id="IPR050856">
    <property type="entry name" value="Biotin_carboxylase_complex"/>
</dbReference>
<evidence type="ECO:0000256" key="6">
    <source>
        <dbReference type="ARBA" id="ARBA00048501"/>
    </source>
</evidence>
<feature type="domain" description="ATP-grasp" evidence="9">
    <location>
        <begin position="107"/>
        <end position="308"/>
    </location>
</feature>
<evidence type="ECO:0000256" key="4">
    <source>
        <dbReference type="ARBA" id="ARBA00022840"/>
    </source>
</evidence>
<dbReference type="Gene3D" id="2.40.50.100">
    <property type="match status" value="1"/>
</dbReference>
<proteinExistence type="predicted"/>
<evidence type="ECO:0000256" key="1">
    <source>
        <dbReference type="ARBA" id="ARBA00001953"/>
    </source>
</evidence>
<dbReference type="PANTHER" id="PTHR18866">
    <property type="entry name" value="CARBOXYLASE:PYRUVATE/ACETYL-COA/PROPIONYL-COA CARBOXYLASE"/>
    <property type="match status" value="1"/>
</dbReference>
<dbReference type="GO" id="GO:0046872">
    <property type="term" value="F:metal ion binding"/>
    <property type="evidence" value="ECO:0007669"/>
    <property type="project" value="InterPro"/>
</dbReference>
<keyword evidence="3 7" id="KW-0547">Nucleotide-binding</keyword>
<dbReference type="Pfam" id="PF02786">
    <property type="entry name" value="CPSase_L_D2"/>
    <property type="match status" value="1"/>
</dbReference>
<evidence type="ECO:0000313" key="12">
    <source>
        <dbReference type="Proteomes" id="UP000184501"/>
    </source>
</evidence>
<dbReference type="CDD" id="cd06850">
    <property type="entry name" value="biotinyl_domain"/>
    <property type="match status" value="1"/>
</dbReference>
<dbReference type="SUPFAM" id="SSF52440">
    <property type="entry name" value="PreATP-grasp domain"/>
    <property type="match status" value="1"/>
</dbReference>
<feature type="domain" description="Lipoyl-binding" evidence="8">
    <location>
        <begin position="584"/>
        <end position="659"/>
    </location>
</feature>
<dbReference type="PROSITE" id="PS00188">
    <property type="entry name" value="BIOTIN"/>
    <property type="match status" value="1"/>
</dbReference>
<keyword evidence="12" id="KW-1185">Reference proteome</keyword>
<dbReference type="RefSeq" id="WP_073485162.1">
    <property type="nucleotide sequence ID" value="NZ_FQVN01000006.1"/>
</dbReference>
<dbReference type="InterPro" id="IPR016185">
    <property type="entry name" value="PreATP-grasp_dom_sf"/>
</dbReference>
<comment type="cofactor">
    <cofactor evidence="1">
        <name>biotin</name>
        <dbReference type="ChEBI" id="CHEBI:57586"/>
    </cofactor>
</comment>
<dbReference type="Pfam" id="PF00364">
    <property type="entry name" value="Biotin_lipoyl"/>
    <property type="match status" value="1"/>
</dbReference>
<dbReference type="InterPro" id="IPR011764">
    <property type="entry name" value="Biotin_carboxylation_dom"/>
</dbReference>
<dbReference type="AlphaFoldDB" id="A0A1M5GDD4"/>
<dbReference type="FunFam" id="2.40.50.100:FF:000003">
    <property type="entry name" value="Acetyl-CoA carboxylase biotin carboxyl carrier protein"/>
    <property type="match status" value="1"/>
</dbReference>
<evidence type="ECO:0000259" key="9">
    <source>
        <dbReference type="PROSITE" id="PS50975"/>
    </source>
</evidence>
<dbReference type="Gene3D" id="3.30.470.20">
    <property type="entry name" value="ATP-grasp fold, B domain"/>
    <property type="match status" value="1"/>
</dbReference>
<dbReference type="Proteomes" id="UP000184501">
    <property type="component" value="Unassembled WGS sequence"/>
</dbReference>
<dbReference type="GO" id="GO:0005524">
    <property type="term" value="F:ATP binding"/>
    <property type="evidence" value="ECO:0007669"/>
    <property type="project" value="UniProtKB-UniRule"/>
</dbReference>
<dbReference type="InterPro" id="IPR048429">
    <property type="entry name" value="MCC_alpha_BT"/>
</dbReference>
<keyword evidence="5" id="KW-0092">Biotin</keyword>
<reference evidence="11 12" key="1">
    <citation type="submission" date="2016-11" db="EMBL/GenBank/DDBJ databases">
        <authorList>
            <person name="Jaros S."/>
            <person name="Januszkiewicz K."/>
            <person name="Wedrychowicz H."/>
        </authorList>
    </citation>
    <scope>NUCLEOTIDE SEQUENCE [LARGE SCALE GENOMIC DNA]</scope>
    <source>
        <strain evidence="11 12">DSM 44523</strain>
    </source>
</reference>
<sequence length="659" mass="69091">MITRLLVANRGEIARRVVRTCRALGVSPVAVFSDPDAGAPHVAESDLAVRLPGATPADTYLRSDLLVRAALDAGADAVHPGYGFLSENADFARAVLDAGLTWIGPPPEVIAAMGSKVEAKELMAGAGVPVLPELDPAEVTERDLPVLVKASAGGGGRGMRVVRSLADLPAEIAAAEAEAASAFGDGTVFCEPYVERGRHVEVQVLADQHGTVWAFDERDCSLQRRHQKVLEETPSPAVDEKLRAALRSAATAAATTIGYVGAGTVEFLLAPDGQFFFLETNTRLQVEHPVTECVTGLDLVRWQLAIAEGARLPATPPPARGHAIEVRLYAEVPAEGWRPSTGPLHRLTLPGQGADDSTSTVDSSVVEFQAGEADHGLRLDSGIVGSTVVGTHYDPMLAKVIAWGPTRTEAARRLAAALAGARVHGPATNRDLLVRVLRHPAFLAGDADTAFLTSHDLTAPLADRRAQELSALAAALADAAANAARARVQPGVPAGWRNLPSQPERKKYQAPEGELEIAYRVDRDGLTAEGFSDVALVEHGAERVVLDVAGVRVPLSVTAYGDEVFVDSALGPVALRRVPRFAEPGEAVAEGSLLAPMPGSVVAVEVVEGDQVHSGQSLVVLEAMKMRHAVRAPGDGVLRALRVAVGDQVDAGTVLAVVS</sequence>
<dbReference type="PROSITE" id="PS50979">
    <property type="entry name" value="BC"/>
    <property type="match status" value="1"/>
</dbReference>
<dbReference type="InterPro" id="IPR011053">
    <property type="entry name" value="Single_hybrid_motif"/>
</dbReference>
<comment type="catalytic activity">
    <reaction evidence="6">
        <text>N(6)-biotinyl-L-lysyl-[protein] + hydrogencarbonate + ATP = N(6)-carboxybiotinyl-L-lysyl-[protein] + ADP + phosphate + H(+)</text>
        <dbReference type="Rhea" id="RHEA:13501"/>
        <dbReference type="Rhea" id="RHEA-COMP:10505"/>
        <dbReference type="Rhea" id="RHEA-COMP:10506"/>
        <dbReference type="ChEBI" id="CHEBI:15378"/>
        <dbReference type="ChEBI" id="CHEBI:17544"/>
        <dbReference type="ChEBI" id="CHEBI:30616"/>
        <dbReference type="ChEBI" id="CHEBI:43474"/>
        <dbReference type="ChEBI" id="CHEBI:83144"/>
        <dbReference type="ChEBI" id="CHEBI:83145"/>
        <dbReference type="ChEBI" id="CHEBI:456216"/>
        <dbReference type="EC" id="6.3.4.14"/>
    </reaction>
    <physiologicalReaction direction="left-to-right" evidence="6">
        <dbReference type="Rhea" id="RHEA:13502"/>
    </physiologicalReaction>
</comment>
<dbReference type="PANTHER" id="PTHR18866:SF126">
    <property type="entry name" value="BIOTIN CARBOXYLASE"/>
    <property type="match status" value="1"/>
</dbReference>
<dbReference type="STRING" id="2017.SAMN05444320_10673"/>
<gene>
    <name evidence="11" type="ORF">SAMN05444320_10673</name>
</gene>
<dbReference type="PROSITE" id="PS50975">
    <property type="entry name" value="ATP_GRASP"/>
    <property type="match status" value="1"/>
</dbReference>
<dbReference type="Pfam" id="PF02785">
    <property type="entry name" value="Biotin_carb_C"/>
    <property type="match status" value="1"/>
</dbReference>
<dbReference type="InterPro" id="IPR005482">
    <property type="entry name" value="Biotin_COase_C"/>
</dbReference>
<dbReference type="InterPro" id="IPR000089">
    <property type="entry name" value="Biotin_lipoyl"/>
</dbReference>
<dbReference type="PROSITE" id="PS50968">
    <property type="entry name" value="BIOTINYL_LIPOYL"/>
    <property type="match status" value="1"/>
</dbReference>
<evidence type="ECO:0000256" key="5">
    <source>
        <dbReference type="ARBA" id="ARBA00023267"/>
    </source>
</evidence>
<evidence type="ECO:0000259" key="8">
    <source>
        <dbReference type="PROSITE" id="PS50968"/>
    </source>
</evidence>
<organism evidence="11 12">
    <name type="scientific">Streptoalloteichus hindustanus</name>
    <dbReference type="NCBI Taxonomy" id="2017"/>
    <lineage>
        <taxon>Bacteria</taxon>
        <taxon>Bacillati</taxon>
        <taxon>Actinomycetota</taxon>
        <taxon>Actinomycetes</taxon>
        <taxon>Pseudonocardiales</taxon>
        <taxon>Pseudonocardiaceae</taxon>
        <taxon>Streptoalloteichus</taxon>
    </lineage>
</organism>
<dbReference type="GO" id="GO:0004075">
    <property type="term" value="F:biotin carboxylase activity"/>
    <property type="evidence" value="ECO:0007669"/>
    <property type="project" value="UniProtKB-EC"/>
</dbReference>
<dbReference type="FunFam" id="3.40.50.20:FF:000010">
    <property type="entry name" value="Propionyl-CoA carboxylase subunit alpha"/>
    <property type="match status" value="1"/>
</dbReference>
<dbReference type="SUPFAM" id="SSF51230">
    <property type="entry name" value="Single hybrid motif"/>
    <property type="match status" value="1"/>
</dbReference>
<dbReference type="InterPro" id="IPR005481">
    <property type="entry name" value="BC-like_N"/>
</dbReference>
<dbReference type="InterPro" id="IPR001882">
    <property type="entry name" value="Biotin_BS"/>
</dbReference>
<dbReference type="Pfam" id="PF21139">
    <property type="entry name" value="BT_MCC_alpha"/>
    <property type="match status" value="1"/>
</dbReference>
<evidence type="ECO:0000256" key="7">
    <source>
        <dbReference type="PROSITE-ProRule" id="PRU00409"/>
    </source>
</evidence>
<keyword evidence="2" id="KW-0436">Ligase</keyword>
<dbReference type="SUPFAM" id="SSF51246">
    <property type="entry name" value="Rudiment single hybrid motif"/>
    <property type="match status" value="1"/>
</dbReference>
<name>A0A1M5GDD4_STRHI</name>
<evidence type="ECO:0000313" key="11">
    <source>
        <dbReference type="EMBL" id="SHG01757.1"/>
    </source>
</evidence>
<dbReference type="SMART" id="SM00878">
    <property type="entry name" value="Biotin_carb_C"/>
    <property type="match status" value="1"/>
</dbReference>
<accession>A0A1M5GDD4</accession>
<dbReference type="InterPro" id="IPR011054">
    <property type="entry name" value="Rudment_hybrid_motif"/>
</dbReference>
<evidence type="ECO:0000256" key="2">
    <source>
        <dbReference type="ARBA" id="ARBA00022598"/>
    </source>
</evidence>
<dbReference type="InterPro" id="IPR005479">
    <property type="entry name" value="CPAse_ATP-bd"/>
</dbReference>
<protein>
    <submittedName>
        <fullName evidence="11">Propionyl-CoA carboxylase alpha chain</fullName>
    </submittedName>
</protein>
<evidence type="ECO:0000259" key="10">
    <source>
        <dbReference type="PROSITE" id="PS50979"/>
    </source>
</evidence>
<dbReference type="OrthoDB" id="4435847at2"/>
<keyword evidence="4 7" id="KW-0067">ATP-binding</keyword>
<feature type="domain" description="Biotin carboxylation" evidence="10">
    <location>
        <begin position="1"/>
        <end position="457"/>
    </location>
</feature>
<dbReference type="SUPFAM" id="SSF56059">
    <property type="entry name" value="Glutathione synthetase ATP-binding domain-like"/>
    <property type="match status" value="1"/>
</dbReference>
<dbReference type="EMBL" id="FQVN01000006">
    <property type="protein sequence ID" value="SHG01757.1"/>
    <property type="molecule type" value="Genomic_DNA"/>
</dbReference>
<evidence type="ECO:0000256" key="3">
    <source>
        <dbReference type="ARBA" id="ARBA00022741"/>
    </source>
</evidence>